<gene>
    <name evidence="1" type="ORF">ABIC55_001525</name>
</gene>
<dbReference type="Pfam" id="PF08002">
    <property type="entry name" value="DUF1697"/>
    <property type="match status" value="1"/>
</dbReference>
<dbReference type="Gene3D" id="3.30.70.1280">
    <property type="entry name" value="SP0830-like domains"/>
    <property type="match status" value="1"/>
</dbReference>
<dbReference type="Proteomes" id="UP001549104">
    <property type="component" value="Unassembled WGS sequence"/>
</dbReference>
<dbReference type="PIRSF" id="PIRSF008502">
    <property type="entry name" value="UCP008502"/>
    <property type="match status" value="1"/>
</dbReference>
<dbReference type="PANTHER" id="PTHR36439">
    <property type="entry name" value="BLL4334 PROTEIN"/>
    <property type="match status" value="1"/>
</dbReference>
<dbReference type="EMBL" id="JBEPME010000001">
    <property type="protein sequence ID" value="MET3656441.1"/>
    <property type="molecule type" value="Genomic_DNA"/>
</dbReference>
<accession>A0ABV2K5T2</accession>
<evidence type="ECO:0000313" key="1">
    <source>
        <dbReference type="EMBL" id="MET3656441.1"/>
    </source>
</evidence>
<reference evidence="1 2" key="1">
    <citation type="submission" date="2024-06" db="EMBL/GenBank/DDBJ databases">
        <title>Sorghum-associated microbial communities from plants grown in Nebraska, USA.</title>
        <authorList>
            <person name="Schachtman D."/>
        </authorList>
    </citation>
    <scope>NUCLEOTIDE SEQUENCE [LARGE SCALE GENOMIC DNA]</scope>
    <source>
        <strain evidence="1 2">1288</strain>
    </source>
</reference>
<dbReference type="SUPFAM" id="SSF160379">
    <property type="entry name" value="SP0830-like"/>
    <property type="match status" value="1"/>
</dbReference>
<dbReference type="InterPro" id="IPR012545">
    <property type="entry name" value="DUF1697"/>
</dbReference>
<proteinExistence type="predicted"/>
<keyword evidence="2" id="KW-1185">Reference proteome</keyword>
<name>A0ABV2K5T2_SPOPS</name>
<dbReference type="PANTHER" id="PTHR36439:SF1">
    <property type="entry name" value="DUF1697 DOMAIN-CONTAINING PROTEIN"/>
    <property type="match status" value="1"/>
</dbReference>
<evidence type="ECO:0000313" key="2">
    <source>
        <dbReference type="Proteomes" id="UP001549104"/>
    </source>
</evidence>
<dbReference type="RefSeq" id="WP_354312682.1">
    <property type="nucleotide sequence ID" value="NZ_JBEPME010000001.1"/>
</dbReference>
<comment type="caution">
    <text evidence="1">The sequence shown here is derived from an EMBL/GenBank/DDBJ whole genome shotgun (WGS) entry which is preliminary data.</text>
</comment>
<sequence length="186" mass="21364">MRINIALLRGINVGGHNKIKMVELRQLFEMLGFSRVQTYIQSGNVLFESDESEQSLIKCIQREIEKVFGCSINVVIRTAAELEWITKNCPFTEEAVAEAKLTSEGESLYVSLLQDKPSQDRIDRLGAYKSDNDEYLIEGREVYLLFQRGVRNAKLANNLQRLEVPSTMRNWKTINKLSMLAKEMEN</sequence>
<organism evidence="1 2">
    <name type="scientific">Sporosarcina psychrophila</name>
    <name type="common">Bacillus psychrophilus</name>
    <dbReference type="NCBI Taxonomy" id="1476"/>
    <lineage>
        <taxon>Bacteria</taxon>
        <taxon>Bacillati</taxon>
        <taxon>Bacillota</taxon>
        <taxon>Bacilli</taxon>
        <taxon>Bacillales</taxon>
        <taxon>Caryophanaceae</taxon>
        <taxon>Sporosarcina</taxon>
    </lineage>
</organism>
<protein>
    <submittedName>
        <fullName evidence="1">Uncharacterized protein (DUF1697 family)</fullName>
    </submittedName>
</protein>